<dbReference type="Proteomes" id="UP001446871">
    <property type="component" value="Unassembled WGS sequence"/>
</dbReference>
<feature type="signal peptide" evidence="1">
    <location>
        <begin position="1"/>
        <end position="16"/>
    </location>
</feature>
<organism evidence="2 3">
    <name type="scientific">Apiospora saccharicola</name>
    <dbReference type="NCBI Taxonomy" id="335842"/>
    <lineage>
        <taxon>Eukaryota</taxon>
        <taxon>Fungi</taxon>
        <taxon>Dikarya</taxon>
        <taxon>Ascomycota</taxon>
        <taxon>Pezizomycotina</taxon>
        <taxon>Sordariomycetes</taxon>
        <taxon>Xylariomycetidae</taxon>
        <taxon>Amphisphaeriales</taxon>
        <taxon>Apiosporaceae</taxon>
        <taxon>Apiospora</taxon>
    </lineage>
</organism>
<feature type="chain" id="PRO_5046381054" description="Transglycosylase SLT domain-containing protein" evidence="1">
    <location>
        <begin position="17"/>
        <end position="221"/>
    </location>
</feature>
<reference evidence="2 3" key="1">
    <citation type="submission" date="2023-01" db="EMBL/GenBank/DDBJ databases">
        <title>Analysis of 21 Apiospora genomes using comparative genomics revels a genus with tremendous synthesis potential of carbohydrate active enzymes and secondary metabolites.</title>
        <authorList>
            <person name="Sorensen T."/>
        </authorList>
    </citation>
    <scope>NUCLEOTIDE SEQUENCE [LARGE SCALE GENOMIC DNA]</scope>
    <source>
        <strain evidence="2 3">CBS 83171</strain>
    </source>
</reference>
<dbReference type="InterPro" id="IPR023346">
    <property type="entry name" value="Lysozyme-like_dom_sf"/>
</dbReference>
<dbReference type="SUPFAM" id="SSF53955">
    <property type="entry name" value="Lysozyme-like"/>
    <property type="match status" value="1"/>
</dbReference>
<dbReference type="EMBL" id="JAQQWM010000008">
    <property type="protein sequence ID" value="KAK8052664.1"/>
    <property type="molecule type" value="Genomic_DNA"/>
</dbReference>
<dbReference type="Gene3D" id="1.10.530.10">
    <property type="match status" value="1"/>
</dbReference>
<keyword evidence="3" id="KW-1185">Reference proteome</keyword>
<evidence type="ECO:0000313" key="3">
    <source>
        <dbReference type="Proteomes" id="UP001446871"/>
    </source>
</evidence>
<proteinExistence type="predicted"/>
<name>A0ABR1U185_9PEZI</name>
<evidence type="ECO:0000313" key="2">
    <source>
        <dbReference type="EMBL" id="KAK8052664.1"/>
    </source>
</evidence>
<keyword evidence="1" id="KW-0732">Signal</keyword>
<comment type="caution">
    <text evidence="2">The sequence shown here is derived from an EMBL/GenBank/DDBJ whole genome shotgun (WGS) entry which is preliminary data.</text>
</comment>
<evidence type="ECO:0000256" key="1">
    <source>
        <dbReference type="SAM" id="SignalP"/>
    </source>
</evidence>
<gene>
    <name evidence="2" type="ORF">PG996_011965</name>
</gene>
<evidence type="ECO:0008006" key="4">
    <source>
        <dbReference type="Google" id="ProtNLM"/>
    </source>
</evidence>
<sequence length="221" mass="23977">MYASKILLFVAAAVSASPLGSFVPRYSNSTSDSHHLVARAAPKFYSGPYTSFPAKATWKDFNTLWAANVPSMKAKGDHQSDVDRIKTALQSVGPKYGIEPRVLLCIMMQESHGDVGAFTTTSKPDNLQTGGLFQCYNCPGFYRQYGLSQSQITSMVEGGTKHFKGDLDQFGGCMEPKCVYPAMRSYNSGSNAVDQNNLSDAPNATPAYVSDISQRLGGWVD</sequence>
<accession>A0ABR1U185</accession>
<protein>
    <recommendedName>
        <fullName evidence="4">Transglycosylase SLT domain-containing protein</fullName>
    </recommendedName>
</protein>